<keyword evidence="3" id="KW-1185">Reference proteome</keyword>
<comment type="caution">
    <text evidence="2">The sequence shown here is derived from an EMBL/GenBank/DDBJ whole genome shotgun (WGS) entry which is preliminary data.</text>
</comment>
<protein>
    <submittedName>
        <fullName evidence="2">Uncharacterized protein</fullName>
    </submittedName>
</protein>
<feature type="compositionally biased region" description="Low complexity" evidence="1">
    <location>
        <begin position="74"/>
        <end position="86"/>
    </location>
</feature>
<dbReference type="Proteomes" id="UP000441523">
    <property type="component" value="Unassembled WGS sequence"/>
</dbReference>
<evidence type="ECO:0000313" key="2">
    <source>
        <dbReference type="EMBL" id="KAB1074103.1"/>
    </source>
</evidence>
<proteinExistence type="predicted"/>
<dbReference type="EMBL" id="VZZJ01000006">
    <property type="protein sequence ID" value="KAB1074103.1"/>
    <property type="molecule type" value="Genomic_DNA"/>
</dbReference>
<sequence>MENAAGSGSGRPANLCRELMAFLHPPAAQADASTPPPQTATAVQAPSQDKPVPKPGEAGAPQKESGQSGPISNAGPGAAGPQGTTQKDTQAAPKSDKPAAPTAPSAPKPSPEAVARADAAADTNDLRTCRAVAQEMRRAGVAMPPPLIALSAMDPRLLEASLAP</sequence>
<feature type="region of interest" description="Disordered" evidence="1">
    <location>
        <begin position="20"/>
        <end position="126"/>
    </location>
</feature>
<accession>A0A6N6MW73</accession>
<evidence type="ECO:0000256" key="1">
    <source>
        <dbReference type="SAM" id="MobiDB-lite"/>
    </source>
</evidence>
<organism evidence="2 3">
    <name type="scientific">Methylobacterium planeticum</name>
    <dbReference type="NCBI Taxonomy" id="2615211"/>
    <lineage>
        <taxon>Bacteria</taxon>
        <taxon>Pseudomonadati</taxon>
        <taxon>Pseudomonadota</taxon>
        <taxon>Alphaproteobacteria</taxon>
        <taxon>Hyphomicrobiales</taxon>
        <taxon>Methylobacteriaceae</taxon>
        <taxon>Methylobacterium</taxon>
    </lineage>
</organism>
<gene>
    <name evidence="2" type="ORF">F6X51_09935</name>
</gene>
<reference evidence="2 3" key="1">
    <citation type="submission" date="2019-09" db="EMBL/GenBank/DDBJ databases">
        <title>YIM 132548 draft genome.</title>
        <authorList>
            <person name="Jiang L."/>
        </authorList>
    </citation>
    <scope>NUCLEOTIDE SEQUENCE [LARGE SCALE GENOMIC DNA]</scope>
    <source>
        <strain evidence="2 3">YIM 132548</strain>
    </source>
</reference>
<name>A0A6N6MW73_9HYPH</name>
<evidence type="ECO:0000313" key="3">
    <source>
        <dbReference type="Proteomes" id="UP000441523"/>
    </source>
</evidence>
<feature type="compositionally biased region" description="Low complexity" evidence="1">
    <location>
        <begin position="25"/>
        <end position="46"/>
    </location>
</feature>
<dbReference type="AlphaFoldDB" id="A0A6N6MW73"/>
<feature type="compositionally biased region" description="Low complexity" evidence="1">
    <location>
        <begin position="111"/>
        <end position="122"/>
    </location>
</feature>